<accession>A0A975F8V1</accession>
<evidence type="ECO:0000313" key="1">
    <source>
        <dbReference type="EMBL" id="QTR53138.1"/>
    </source>
</evidence>
<dbReference type="KEGG" id="tun:J9260_15745"/>
<organism evidence="1 2">
    <name type="scientific">Thiothrix unzii</name>
    <dbReference type="NCBI Taxonomy" id="111769"/>
    <lineage>
        <taxon>Bacteria</taxon>
        <taxon>Pseudomonadati</taxon>
        <taxon>Pseudomonadota</taxon>
        <taxon>Gammaproteobacteria</taxon>
        <taxon>Thiotrichales</taxon>
        <taxon>Thiotrichaceae</taxon>
        <taxon>Thiothrix</taxon>
    </lineage>
</organism>
<gene>
    <name evidence="1" type="ORF">J9260_15745</name>
</gene>
<proteinExistence type="predicted"/>
<name>A0A975F8V1_9GAMM</name>
<keyword evidence="2" id="KW-1185">Reference proteome</keyword>
<protein>
    <submittedName>
        <fullName evidence="1">Uncharacterized protein</fullName>
    </submittedName>
</protein>
<dbReference type="RefSeq" id="WP_210218664.1">
    <property type="nucleotide sequence ID" value="NZ_CP072793.1"/>
</dbReference>
<reference evidence="1" key="1">
    <citation type="submission" date="2021-04" db="EMBL/GenBank/DDBJ databases">
        <title>Genomics, taxonomy and metabolism of representatives of sulfur bacteria of the genus Thiothrix: Thiothrix fructosivorans QT, Thiothrix unzii A1T and three new species, Thiothrix subterranea sp. nov., Thiothrix litoralis sp. nov. and 'Candidatus Thiothrix anitrata' sp. nov.</title>
        <authorList>
            <person name="Ravin N.V."/>
            <person name="Smolyakov D."/>
            <person name="Rudenko T.S."/>
            <person name="Mardanov A.V."/>
            <person name="Beletsky A.V."/>
            <person name="Markov N.D."/>
            <person name="Fomenkov A.I."/>
            <person name="Roberts R.J."/>
            <person name="Karnachuk O.V."/>
            <person name="Novikov A."/>
            <person name="Grabovich M.Y."/>
        </authorList>
    </citation>
    <scope>NUCLEOTIDE SEQUENCE</scope>
    <source>
        <strain evidence="1">A1</strain>
    </source>
</reference>
<sequence>MSSQVTPDFLQQLQPEQLKTAAARRFADFCLQDFPDRQKTDGFEPHVYADAASLVVARLEATRYSDTLA</sequence>
<dbReference type="AlphaFoldDB" id="A0A975F8V1"/>
<dbReference type="Proteomes" id="UP000672009">
    <property type="component" value="Chromosome"/>
</dbReference>
<evidence type="ECO:0000313" key="2">
    <source>
        <dbReference type="Proteomes" id="UP000672009"/>
    </source>
</evidence>
<dbReference type="EMBL" id="CP072793">
    <property type="protein sequence ID" value="QTR53138.1"/>
    <property type="molecule type" value="Genomic_DNA"/>
</dbReference>